<dbReference type="InterPro" id="IPR007428">
    <property type="entry name" value="MlaA"/>
</dbReference>
<keyword evidence="4" id="KW-1185">Reference proteome</keyword>
<evidence type="ECO:0000256" key="2">
    <source>
        <dbReference type="ARBA" id="ARBA00022729"/>
    </source>
</evidence>
<dbReference type="EMBL" id="JACIIX010000011">
    <property type="protein sequence ID" value="MBB6211376.1"/>
    <property type="molecule type" value="Genomic_DNA"/>
</dbReference>
<evidence type="ECO:0000313" key="4">
    <source>
        <dbReference type="Proteomes" id="UP000544872"/>
    </source>
</evidence>
<dbReference type="AlphaFoldDB" id="A0A7W9ZH36"/>
<name>A0A7W9ZH36_NOVIT</name>
<proteinExistence type="inferred from homology"/>
<dbReference type="PANTHER" id="PTHR30035">
    <property type="entry name" value="LIPOPROTEIN VACJ-RELATED"/>
    <property type="match status" value="1"/>
</dbReference>
<organism evidence="3 4">
    <name type="scientific">Novispirillum itersonii</name>
    <name type="common">Aquaspirillum itersonii</name>
    <dbReference type="NCBI Taxonomy" id="189"/>
    <lineage>
        <taxon>Bacteria</taxon>
        <taxon>Pseudomonadati</taxon>
        <taxon>Pseudomonadota</taxon>
        <taxon>Alphaproteobacteria</taxon>
        <taxon>Rhodospirillales</taxon>
        <taxon>Novispirillaceae</taxon>
        <taxon>Novispirillum</taxon>
    </lineage>
</organism>
<accession>A0A7W9ZH36</accession>
<dbReference type="PANTHER" id="PTHR30035:SF3">
    <property type="entry name" value="INTERMEMBRANE PHOSPHOLIPID TRANSPORT SYSTEM LIPOPROTEIN MLAA"/>
    <property type="match status" value="1"/>
</dbReference>
<evidence type="ECO:0000256" key="1">
    <source>
        <dbReference type="ARBA" id="ARBA00010634"/>
    </source>
</evidence>
<comment type="caution">
    <text evidence="3">The sequence shown here is derived from an EMBL/GenBank/DDBJ whole genome shotgun (WGS) entry which is preliminary data.</text>
</comment>
<keyword evidence="2" id="KW-0732">Signal</keyword>
<keyword evidence="3" id="KW-0449">Lipoprotein</keyword>
<comment type="similarity">
    <text evidence="1">Belongs to the MlaA family.</text>
</comment>
<evidence type="ECO:0000313" key="3">
    <source>
        <dbReference type="EMBL" id="MBB6211376.1"/>
    </source>
</evidence>
<gene>
    <name evidence="3" type="ORF">FHS48_002815</name>
</gene>
<dbReference type="GO" id="GO:0120010">
    <property type="term" value="P:intermembrane phospholipid transfer"/>
    <property type="evidence" value="ECO:0007669"/>
    <property type="project" value="TreeGrafter"/>
</dbReference>
<dbReference type="RefSeq" id="WP_260402487.1">
    <property type="nucleotide sequence ID" value="NZ_JACIIX010000011.1"/>
</dbReference>
<dbReference type="Proteomes" id="UP000544872">
    <property type="component" value="Unassembled WGS sequence"/>
</dbReference>
<dbReference type="Pfam" id="PF04333">
    <property type="entry name" value="MlaA"/>
    <property type="match status" value="1"/>
</dbReference>
<protein>
    <submittedName>
        <fullName evidence="3">Phospholipid-binding lipoprotein MlaA</fullName>
    </submittedName>
</protein>
<reference evidence="3 4" key="1">
    <citation type="submission" date="2020-08" db="EMBL/GenBank/DDBJ databases">
        <title>Genomic Encyclopedia of Type Strains, Phase IV (KMG-IV): sequencing the most valuable type-strain genomes for metagenomic binning, comparative biology and taxonomic classification.</title>
        <authorList>
            <person name="Goeker M."/>
        </authorList>
    </citation>
    <scope>NUCLEOTIDE SEQUENCE [LARGE SCALE GENOMIC DNA]</scope>
    <source>
        <strain evidence="3 4">DSM 11590</strain>
    </source>
</reference>
<sequence length="270" mass="29410">MSHRAAGIAAAFLPFRRWRKAGLRAALLGTVLLTATACASSDTGANDPLEPVNRAVYGVNQAVDYVLLRPLAYAYRDGLPDPIQERIGNTLRNLASPVVLANDLMQGEWDRAWTTFMRFLINSTWGLAGLHDIAAPMGFKRHDEDFGQTLATAGVGEGPYLVLPLLGPSNARDAVGRAVDWAMDPVRILAAAKNWDEFQWARTGLTIVDARAGLIDPINEIERSSLDTYVALRSMYRQRRAAEISNQPAGAYAGGVDGASFDFQDPPKKQ</sequence>
<dbReference type="PRINTS" id="PR01805">
    <property type="entry name" value="VACJLIPOPROT"/>
</dbReference>
<dbReference type="GO" id="GO:0016020">
    <property type="term" value="C:membrane"/>
    <property type="evidence" value="ECO:0007669"/>
    <property type="project" value="InterPro"/>
</dbReference>